<dbReference type="Proteomes" id="UP000197032">
    <property type="component" value="Unassembled WGS sequence"/>
</dbReference>
<evidence type="ECO:0000313" key="8">
    <source>
        <dbReference type="Proteomes" id="UP000197032"/>
    </source>
</evidence>
<keyword evidence="4 6" id="KW-0378">Hydrolase</keyword>
<dbReference type="RefSeq" id="WP_088553511.1">
    <property type="nucleotide sequence ID" value="NZ_BDGJ01000051.1"/>
</dbReference>
<dbReference type="GO" id="GO:0046872">
    <property type="term" value="F:metal ion binding"/>
    <property type="evidence" value="ECO:0007669"/>
    <property type="project" value="UniProtKB-KW"/>
</dbReference>
<organism evidence="7 8">
    <name type="scientific">Calderihabitans maritimus</name>
    <dbReference type="NCBI Taxonomy" id="1246530"/>
    <lineage>
        <taxon>Bacteria</taxon>
        <taxon>Bacillati</taxon>
        <taxon>Bacillota</taxon>
        <taxon>Clostridia</taxon>
        <taxon>Neomoorellales</taxon>
        <taxon>Calderihabitantaceae</taxon>
        <taxon>Calderihabitans</taxon>
    </lineage>
</organism>
<dbReference type="GO" id="GO:0004805">
    <property type="term" value="F:trehalose-phosphatase activity"/>
    <property type="evidence" value="ECO:0007669"/>
    <property type="project" value="UniProtKB-EC"/>
</dbReference>
<dbReference type="AlphaFoldDB" id="A0A1Z5HRU3"/>
<dbReference type="InterPro" id="IPR036412">
    <property type="entry name" value="HAD-like_sf"/>
</dbReference>
<dbReference type="InterPro" id="IPR003337">
    <property type="entry name" value="Trehalose_PPase"/>
</dbReference>
<comment type="catalytic activity">
    <reaction evidence="1 6">
        <text>alpha,alpha-trehalose 6-phosphate + H2O = alpha,alpha-trehalose + phosphate</text>
        <dbReference type="Rhea" id="RHEA:23420"/>
        <dbReference type="ChEBI" id="CHEBI:15377"/>
        <dbReference type="ChEBI" id="CHEBI:16551"/>
        <dbReference type="ChEBI" id="CHEBI:43474"/>
        <dbReference type="ChEBI" id="CHEBI:58429"/>
        <dbReference type="EC" id="3.1.3.12"/>
    </reaction>
</comment>
<dbReference type="SUPFAM" id="SSF56784">
    <property type="entry name" value="HAD-like"/>
    <property type="match status" value="1"/>
</dbReference>
<dbReference type="NCBIfam" id="TIGR00685">
    <property type="entry name" value="T6PP"/>
    <property type="match status" value="1"/>
</dbReference>
<evidence type="ECO:0000256" key="3">
    <source>
        <dbReference type="ARBA" id="ARBA00008770"/>
    </source>
</evidence>
<comment type="cofactor">
    <cofactor evidence="6">
        <name>Mg(2+)</name>
        <dbReference type="ChEBI" id="CHEBI:18420"/>
    </cofactor>
</comment>
<comment type="similarity">
    <text evidence="3 6">Belongs to the trehalose phosphatase family.</text>
</comment>
<comment type="function">
    <text evidence="5 6">Removes the phosphate from trehalose 6-phosphate to produce free trehalose.</text>
</comment>
<dbReference type="InterPro" id="IPR006379">
    <property type="entry name" value="HAD-SF_hydro_IIB"/>
</dbReference>
<accession>A0A1Z5HRU3</accession>
<evidence type="ECO:0000256" key="1">
    <source>
        <dbReference type="ARBA" id="ARBA00000500"/>
    </source>
</evidence>
<evidence type="ECO:0000256" key="5">
    <source>
        <dbReference type="ARBA" id="ARBA00024179"/>
    </source>
</evidence>
<keyword evidence="6" id="KW-0479">Metal-binding</keyword>
<dbReference type="Gene3D" id="3.30.70.1020">
    <property type="entry name" value="Trehalose-6-phosphate phosphatase related protein, domain 2"/>
    <property type="match status" value="1"/>
</dbReference>
<dbReference type="InterPro" id="IPR023214">
    <property type="entry name" value="HAD_sf"/>
</dbReference>
<dbReference type="Pfam" id="PF02358">
    <property type="entry name" value="Trehalose_PPase"/>
    <property type="match status" value="1"/>
</dbReference>
<name>A0A1Z5HRU3_9FIRM</name>
<evidence type="ECO:0000256" key="2">
    <source>
        <dbReference type="ARBA" id="ARBA00005199"/>
    </source>
</evidence>
<sequence>MKECLVRLLCRHRHKKKLFLFLDYDGTLVPIAATPQMARPSDQVKQILYCLIWQKIPLAIVSGRTLQDLESMLPLRGIYLAGGHGGEIRFPDGTVTFFRNRRAEKEIDRLFSWLERLTETHRGFLLEHKGTSLALHFRQVSDARSFQLIKQVKDAWRKEVESSELELLEGRKVLEFRVKSLNKGNVVKLLWAQCPGTIPVYFGDDTTDEDAFRYLRDRGITVLVNHKEKTAPTAARYRVKGPEEVLYILSRLAGKDLATIDKSDAFGGKEEH</sequence>
<dbReference type="GO" id="GO:0005992">
    <property type="term" value="P:trehalose biosynthetic process"/>
    <property type="evidence" value="ECO:0007669"/>
    <property type="project" value="UniProtKB-UniPathway"/>
</dbReference>
<dbReference type="Gene3D" id="3.40.50.1000">
    <property type="entry name" value="HAD superfamily/HAD-like"/>
    <property type="match status" value="1"/>
</dbReference>
<dbReference type="PANTHER" id="PTHR43768:SF3">
    <property type="entry name" value="TREHALOSE 6-PHOSPHATE PHOSPHATASE"/>
    <property type="match status" value="1"/>
</dbReference>
<proteinExistence type="inferred from homology"/>
<dbReference type="InterPro" id="IPR044651">
    <property type="entry name" value="OTSB-like"/>
</dbReference>
<evidence type="ECO:0000313" key="7">
    <source>
        <dbReference type="EMBL" id="GAW92087.1"/>
    </source>
</evidence>
<evidence type="ECO:0000256" key="4">
    <source>
        <dbReference type="ARBA" id="ARBA00022801"/>
    </source>
</evidence>
<evidence type="ECO:0000256" key="6">
    <source>
        <dbReference type="RuleBase" id="RU361117"/>
    </source>
</evidence>
<dbReference type="NCBIfam" id="TIGR01484">
    <property type="entry name" value="HAD-SF-IIB"/>
    <property type="match status" value="1"/>
</dbReference>
<reference evidence="8" key="1">
    <citation type="journal article" date="2017" name="Appl. Environ. Microbiol.">
        <title>Genomic Analysis of Calderihabitans maritimus KKC1, a Thermophilic, Hydrogenogenic, Carboxydotrophic Bacterium Isolated from Marine Sediment.</title>
        <authorList>
            <person name="Omae K."/>
            <person name="Yoneda Y."/>
            <person name="Fukuyama Y."/>
            <person name="Yoshida T."/>
            <person name="Sako Y."/>
        </authorList>
    </citation>
    <scope>NUCLEOTIDE SEQUENCE [LARGE SCALE GENOMIC DNA]</scope>
    <source>
        <strain evidence="8">KKC1</strain>
    </source>
</reference>
<keyword evidence="6" id="KW-0460">Magnesium</keyword>
<comment type="caution">
    <text evidence="7">The sequence shown here is derived from an EMBL/GenBank/DDBJ whole genome shotgun (WGS) entry which is preliminary data.</text>
</comment>
<gene>
    <name evidence="7" type="ORF">KKC1_12460</name>
</gene>
<dbReference type="EC" id="3.1.3.12" evidence="6"/>
<comment type="pathway">
    <text evidence="2 6">Glycan biosynthesis; trehalose biosynthesis.</text>
</comment>
<dbReference type="CDD" id="cd01627">
    <property type="entry name" value="HAD_TPP"/>
    <property type="match status" value="1"/>
</dbReference>
<dbReference type="PANTHER" id="PTHR43768">
    <property type="entry name" value="TREHALOSE 6-PHOSPHATE PHOSPHATASE"/>
    <property type="match status" value="1"/>
</dbReference>
<dbReference type="UniPathway" id="UPA00299"/>
<protein>
    <recommendedName>
        <fullName evidence="6">Trehalose 6-phosphate phosphatase</fullName>
        <ecNumber evidence="6">3.1.3.12</ecNumber>
    </recommendedName>
</protein>
<dbReference type="EMBL" id="BDGJ01000051">
    <property type="protein sequence ID" value="GAW92087.1"/>
    <property type="molecule type" value="Genomic_DNA"/>
</dbReference>
<dbReference type="OrthoDB" id="9797743at2"/>
<keyword evidence="8" id="KW-1185">Reference proteome</keyword>